<dbReference type="AlphaFoldDB" id="A0A7X0SS59"/>
<gene>
    <name evidence="2" type="ORF">H7C18_30010</name>
</gene>
<name>A0A7X0SS59_9BACL</name>
<feature type="domain" description="AraC effector-binding" evidence="1">
    <location>
        <begin position="1"/>
        <end position="138"/>
    </location>
</feature>
<dbReference type="InterPro" id="IPR010499">
    <property type="entry name" value="AraC_E-bd"/>
</dbReference>
<reference evidence="2 3" key="1">
    <citation type="submission" date="2020-08" db="EMBL/GenBank/DDBJ databases">
        <title>Cohnella phylogeny.</title>
        <authorList>
            <person name="Dunlap C."/>
        </authorList>
    </citation>
    <scope>NUCLEOTIDE SEQUENCE [LARGE SCALE GENOMIC DNA]</scope>
    <source>
        <strain evidence="2 3">CBP 2801</strain>
    </source>
</reference>
<dbReference type="InterPro" id="IPR029442">
    <property type="entry name" value="GyrI-like"/>
</dbReference>
<dbReference type="Gene3D" id="3.20.80.10">
    <property type="entry name" value="Regulatory factor, effector binding domain"/>
    <property type="match status" value="1"/>
</dbReference>
<dbReference type="SMART" id="SM00871">
    <property type="entry name" value="AraC_E_bind"/>
    <property type="match status" value="1"/>
</dbReference>
<dbReference type="Proteomes" id="UP000564644">
    <property type="component" value="Unassembled WGS sequence"/>
</dbReference>
<sequence>MKLVGIRIRCSGEEYVRRIPEAFATLKSRLHEIGEPVEPSRQIGAYVAGDYSDEEDGYWACVEVNAVGKVPEGMVALTVPAQKYAAVPHRGSAEEVGNTYENLHGWIEKQGLVRNPRAWHLEISNWGGADLELFDTLEEKTF</sequence>
<evidence type="ECO:0000313" key="2">
    <source>
        <dbReference type="EMBL" id="MBB6735155.1"/>
    </source>
</evidence>
<dbReference type="InterPro" id="IPR011256">
    <property type="entry name" value="Reg_factor_effector_dom_sf"/>
</dbReference>
<dbReference type="SUPFAM" id="SSF55136">
    <property type="entry name" value="Probable bacterial effector-binding domain"/>
    <property type="match status" value="1"/>
</dbReference>
<accession>A0A7X0SS59</accession>
<evidence type="ECO:0000259" key="1">
    <source>
        <dbReference type="SMART" id="SM00871"/>
    </source>
</evidence>
<proteinExistence type="predicted"/>
<dbReference type="Pfam" id="PF06445">
    <property type="entry name" value="GyrI-like"/>
    <property type="match status" value="1"/>
</dbReference>
<evidence type="ECO:0000313" key="3">
    <source>
        <dbReference type="Proteomes" id="UP000564644"/>
    </source>
</evidence>
<comment type="caution">
    <text evidence="2">The sequence shown here is derived from an EMBL/GenBank/DDBJ whole genome shotgun (WGS) entry which is preliminary data.</text>
</comment>
<keyword evidence="3" id="KW-1185">Reference proteome</keyword>
<protein>
    <submittedName>
        <fullName evidence="2">GyrI-like domain-containing protein</fullName>
    </submittedName>
</protein>
<dbReference type="EMBL" id="JACJVO010000042">
    <property type="protein sequence ID" value="MBB6735155.1"/>
    <property type="molecule type" value="Genomic_DNA"/>
</dbReference>
<organism evidence="2 3">
    <name type="scientific">Cohnella zeiphila</name>
    <dbReference type="NCBI Taxonomy" id="2761120"/>
    <lineage>
        <taxon>Bacteria</taxon>
        <taxon>Bacillati</taxon>
        <taxon>Bacillota</taxon>
        <taxon>Bacilli</taxon>
        <taxon>Bacillales</taxon>
        <taxon>Paenibacillaceae</taxon>
        <taxon>Cohnella</taxon>
    </lineage>
</organism>